<dbReference type="PANTHER" id="PTHR19849:SF0">
    <property type="entry name" value="PHOSPHOLIPASE A-2-ACTIVATING PROTEIN"/>
    <property type="match status" value="1"/>
</dbReference>
<dbReference type="eggNOG" id="KOG0301">
    <property type="taxonomic scope" value="Eukaryota"/>
</dbReference>
<dbReference type="Gene3D" id="3.10.20.870">
    <property type="entry name" value="PFU (PLAA family ubiquitin binding), C-terminal domain"/>
    <property type="match status" value="1"/>
</dbReference>
<evidence type="ECO:0000256" key="3">
    <source>
        <dbReference type="ARBA" id="ARBA00022574"/>
    </source>
</evidence>
<dbReference type="SMART" id="SM00320">
    <property type="entry name" value="WD40"/>
    <property type="match status" value="7"/>
</dbReference>
<dbReference type="PROSITE" id="PS51394">
    <property type="entry name" value="PFU"/>
    <property type="match status" value="1"/>
</dbReference>
<accession>K8EN58</accession>
<dbReference type="GO" id="GO:0043161">
    <property type="term" value="P:proteasome-mediated ubiquitin-dependent protein catabolic process"/>
    <property type="evidence" value="ECO:0007669"/>
    <property type="project" value="TreeGrafter"/>
</dbReference>
<dbReference type="InterPro" id="IPR001680">
    <property type="entry name" value="WD40_rpt"/>
</dbReference>
<name>K8EN58_9CHLO</name>
<evidence type="ECO:0000256" key="5">
    <source>
        <dbReference type="PROSITE-ProRule" id="PRU00221"/>
    </source>
</evidence>
<dbReference type="InterPro" id="IPR019775">
    <property type="entry name" value="WD40_repeat_CS"/>
</dbReference>
<dbReference type="Pfam" id="PF08324">
    <property type="entry name" value="PUL"/>
    <property type="match status" value="1"/>
</dbReference>
<dbReference type="SUPFAM" id="SSF50978">
    <property type="entry name" value="WD40 repeat-like"/>
    <property type="match status" value="1"/>
</dbReference>
<dbReference type="PROSITE" id="PS50294">
    <property type="entry name" value="WD_REPEATS_REGION"/>
    <property type="match status" value="3"/>
</dbReference>
<dbReference type="Gene3D" id="1.25.10.10">
    <property type="entry name" value="Leucine-rich Repeat Variant"/>
    <property type="match status" value="1"/>
</dbReference>
<dbReference type="GO" id="GO:0010992">
    <property type="term" value="P:ubiquitin recycling"/>
    <property type="evidence" value="ECO:0007669"/>
    <property type="project" value="TreeGrafter"/>
</dbReference>
<keyword evidence="4" id="KW-0677">Repeat</keyword>
<dbReference type="GO" id="GO:0043130">
    <property type="term" value="F:ubiquitin binding"/>
    <property type="evidence" value="ECO:0007669"/>
    <property type="project" value="TreeGrafter"/>
</dbReference>
<evidence type="ECO:0000313" key="9">
    <source>
        <dbReference type="Proteomes" id="UP000198341"/>
    </source>
</evidence>
<feature type="repeat" description="WD" evidence="5">
    <location>
        <begin position="226"/>
        <end position="262"/>
    </location>
</feature>
<reference evidence="8 9" key="1">
    <citation type="submission" date="2011-10" db="EMBL/GenBank/DDBJ databases">
        <authorList>
            <person name="Genoscope - CEA"/>
        </authorList>
    </citation>
    <scope>NUCLEOTIDE SEQUENCE [LARGE SCALE GENOMIC DNA]</scope>
    <source>
        <strain evidence="8 9">RCC 1105</strain>
    </source>
</reference>
<feature type="domain" description="PUL" evidence="7">
    <location>
        <begin position="465"/>
        <end position="728"/>
    </location>
</feature>
<evidence type="ECO:0000259" key="7">
    <source>
        <dbReference type="PROSITE" id="PS51396"/>
    </source>
</evidence>
<dbReference type="KEGG" id="bpg:Bathy14g01710"/>
<dbReference type="GO" id="GO:0005737">
    <property type="term" value="C:cytoplasm"/>
    <property type="evidence" value="ECO:0007669"/>
    <property type="project" value="UniProtKB-SubCell"/>
</dbReference>
<dbReference type="PRINTS" id="PR00320">
    <property type="entry name" value="GPROTEINBRPT"/>
</dbReference>
<dbReference type="Pfam" id="PF00400">
    <property type="entry name" value="WD40"/>
    <property type="match status" value="6"/>
</dbReference>
<feature type="repeat" description="WD" evidence="5">
    <location>
        <begin position="146"/>
        <end position="176"/>
    </location>
</feature>
<keyword evidence="9" id="KW-1185">Reference proteome</keyword>
<dbReference type="InterPro" id="IPR015943">
    <property type="entry name" value="WD40/YVTN_repeat-like_dom_sf"/>
</dbReference>
<dbReference type="PROSITE" id="PS51396">
    <property type="entry name" value="PUL"/>
    <property type="match status" value="1"/>
</dbReference>
<dbReference type="Gene3D" id="2.130.10.10">
    <property type="entry name" value="YVTN repeat-like/Quinoprotein amine dehydrogenase"/>
    <property type="match status" value="1"/>
</dbReference>
<dbReference type="GO" id="GO:0005634">
    <property type="term" value="C:nucleus"/>
    <property type="evidence" value="ECO:0007669"/>
    <property type="project" value="TreeGrafter"/>
</dbReference>
<sequence length="728" mass="82478">MLTPNFKIDREFRGHVEDVRSIASQSGSSSYFATASRDKTIRIWNLDHDETSLPEQKVFNGHDSFVTCVHWVPEGFLDFKEEILLSGSRDRRVLVWSIPRGLVLKELNGHAMDITAVIVLKNGDIVTASQDSHICVWRKFKLLKTLSGHISSVLSLAALTDSEFLSGGADGTIRHWCSDHSCSNILQAHSDSVRSLCYIPNLGILSASHDNTAKLWSTQYRLERTFLGHTSLIYSIHFFHNSEKNCFVVTSSEDRSCKIWNIHGECIQTIVHPGCVWSILMKGTSLLTACSDGVVRKFILNESLHGPRTIEVFTRLEEKENSQIKMNLAVRDSKVLSEPGSFEGQVQVCTDESGKSKAYIWKIASQQWELLGKVITESPKNVRNLERTDYVFDIDVQDGVPPLKLTFRSGQDPASVAEEWLQTNMLPFSYKEKIIEFLLQNVQEKDISFGKKESEILQPLQKTAAYIPTLSHVYFDKINFEGILAKLTEFGLNEEKKGILKGSSIWSSDVENKENAQVHAVITELLSMRVEYLFPTFDLIRKAILFPEYVTEIMKYDIELEGAFLRAINHPATTQNVLTAIRFANNCFRTEELLEKIIFSHVKRIFSCLASVADQPMKPALCISICTFIMNFSISILHGKIDKKENWSEIYILFLGVMLQLLRNTSAEDDGSKMRLIIALGNFVYDSSVRRKLVSLEIQEYVIKYKEQTSGLELQGAAEETLNEISKV</sequence>
<dbReference type="Proteomes" id="UP000198341">
    <property type="component" value="Chromosome 14"/>
</dbReference>
<evidence type="ECO:0000259" key="6">
    <source>
        <dbReference type="PROSITE" id="PS51394"/>
    </source>
</evidence>
<dbReference type="InterPro" id="IPR038122">
    <property type="entry name" value="PFU_sf"/>
</dbReference>
<evidence type="ECO:0000256" key="4">
    <source>
        <dbReference type="ARBA" id="ARBA00022737"/>
    </source>
</evidence>
<dbReference type="InterPro" id="IPR020472">
    <property type="entry name" value="WD40_PAC1"/>
</dbReference>
<dbReference type="Pfam" id="PF09070">
    <property type="entry name" value="PFU"/>
    <property type="match status" value="1"/>
</dbReference>
<dbReference type="InterPro" id="IPR013535">
    <property type="entry name" value="PUL_dom"/>
</dbReference>
<feature type="domain" description="PFU" evidence="6">
    <location>
        <begin position="360"/>
        <end position="452"/>
    </location>
</feature>
<feature type="repeat" description="WD" evidence="5">
    <location>
        <begin position="186"/>
        <end position="217"/>
    </location>
</feature>
<dbReference type="InterPro" id="IPR015155">
    <property type="entry name" value="PFU"/>
</dbReference>
<dbReference type="RefSeq" id="XP_007509019.1">
    <property type="nucleotide sequence ID" value="XM_007508957.1"/>
</dbReference>
<dbReference type="PANTHER" id="PTHR19849">
    <property type="entry name" value="PHOSPHOLIPASE A-2-ACTIVATING PROTEIN"/>
    <property type="match status" value="1"/>
</dbReference>
<feature type="repeat" description="WD" evidence="5">
    <location>
        <begin position="59"/>
        <end position="106"/>
    </location>
</feature>
<evidence type="ECO:0000313" key="8">
    <source>
        <dbReference type="EMBL" id="CCO19476.1"/>
    </source>
</evidence>
<protein>
    <recommendedName>
        <fullName evidence="10">Phospholipase A-2-activating protein</fullName>
    </recommendedName>
</protein>
<dbReference type="OrthoDB" id="10265988at2759"/>
<dbReference type="EMBL" id="FO082265">
    <property type="protein sequence ID" value="CCO19476.1"/>
    <property type="molecule type" value="Genomic_DNA"/>
</dbReference>
<feature type="repeat" description="WD" evidence="5">
    <location>
        <begin position="12"/>
        <end position="54"/>
    </location>
</feature>
<dbReference type="PROSITE" id="PS00678">
    <property type="entry name" value="WD_REPEATS_1"/>
    <property type="match status" value="1"/>
</dbReference>
<organism evidence="8 9">
    <name type="scientific">Bathycoccus prasinos</name>
    <dbReference type="NCBI Taxonomy" id="41875"/>
    <lineage>
        <taxon>Eukaryota</taxon>
        <taxon>Viridiplantae</taxon>
        <taxon>Chlorophyta</taxon>
        <taxon>Mamiellophyceae</taxon>
        <taxon>Mamiellales</taxon>
        <taxon>Bathycoccaceae</taxon>
        <taxon>Bathycoccus</taxon>
    </lineage>
</organism>
<keyword evidence="3 5" id="KW-0853">WD repeat</keyword>
<dbReference type="AlphaFoldDB" id="K8EN58"/>
<evidence type="ECO:0008006" key="10">
    <source>
        <dbReference type="Google" id="ProtNLM"/>
    </source>
</evidence>
<dbReference type="GeneID" id="19011799"/>
<keyword evidence="2" id="KW-0963">Cytoplasm</keyword>
<dbReference type="InterPro" id="IPR036322">
    <property type="entry name" value="WD40_repeat_dom_sf"/>
</dbReference>
<comment type="subcellular location">
    <subcellularLocation>
        <location evidence="1">Cytoplasm</location>
    </subcellularLocation>
</comment>
<dbReference type="STRING" id="41875.K8EN58"/>
<dbReference type="CDD" id="cd00200">
    <property type="entry name" value="WD40"/>
    <property type="match status" value="1"/>
</dbReference>
<evidence type="ECO:0000256" key="2">
    <source>
        <dbReference type="ARBA" id="ARBA00022490"/>
    </source>
</evidence>
<proteinExistence type="predicted"/>
<dbReference type="PROSITE" id="PS50082">
    <property type="entry name" value="WD_REPEATS_2"/>
    <property type="match status" value="5"/>
</dbReference>
<gene>
    <name evidence="8" type="ordered locus">Bathy14g01710</name>
</gene>
<dbReference type="InterPro" id="IPR011989">
    <property type="entry name" value="ARM-like"/>
</dbReference>
<evidence type="ECO:0000256" key="1">
    <source>
        <dbReference type="ARBA" id="ARBA00004496"/>
    </source>
</evidence>